<keyword evidence="6" id="KW-0689">Ribosomal protein</keyword>
<dbReference type="VEuPathDB" id="VectorBase:CQUJHB013256"/>
<reference evidence="6" key="1">
    <citation type="submission" date="2007-03" db="EMBL/GenBank/DDBJ databases">
        <title>Annotation of Culex pipiens quinquefasciatus.</title>
        <authorList>
            <consortium name="The Broad Institute Genome Sequencing Platform"/>
            <person name="Atkinson P.W."/>
            <person name="Hemingway J."/>
            <person name="Christensen B.M."/>
            <person name="Higgs S."/>
            <person name="Kodira C."/>
            <person name="Hannick L."/>
            <person name="Megy K."/>
            <person name="O'Leary S."/>
            <person name="Pearson M."/>
            <person name="Haas B.J."/>
            <person name="Mauceli E."/>
            <person name="Wortman J.R."/>
            <person name="Lee N.H."/>
            <person name="Guigo R."/>
            <person name="Stanke M."/>
            <person name="Alvarado L."/>
            <person name="Amedeo P."/>
            <person name="Antoine C.H."/>
            <person name="Arensburger P."/>
            <person name="Bidwell S.L."/>
            <person name="Crawford M."/>
            <person name="Camaro F."/>
            <person name="Devon K."/>
            <person name="Engels R."/>
            <person name="Hammond M."/>
            <person name="Howarth C."/>
            <person name="Koehrsen M."/>
            <person name="Lawson D."/>
            <person name="Montgomery P."/>
            <person name="Nene V."/>
            <person name="Nusbaum C."/>
            <person name="Puiu D."/>
            <person name="Romero-Severson J."/>
            <person name="Severson D.W."/>
            <person name="Shumway M."/>
            <person name="Sisk P."/>
            <person name="Stolte C."/>
            <person name="Zeng Q."/>
            <person name="Eisenstadt E."/>
            <person name="Fraser-Liggett C."/>
            <person name="Strausberg R."/>
            <person name="Galagan J."/>
            <person name="Birren B."/>
            <person name="Collins F.H."/>
        </authorList>
    </citation>
    <scope>NUCLEOTIDE SEQUENCE [LARGE SCALE GENOMIC DNA]</scope>
    <source>
        <strain evidence="6">JHB</strain>
    </source>
</reference>
<feature type="region of interest" description="Disordered" evidence="5">
    <location>
        <begin position="433"/>
        <end position="457"/>
    </location>
</feature>
<dbReference type="Pfam" id="PF00118">
    <property type="entry name" value="Cpn60_TCP1"/>
    <property type="match status" value="2"/>
</dbReference>
<feature type="compositionally biased region" description="Basic and acidic residues" evidence="5">
    <location>
        <begin position="433"/>
        <end position="446"/>
    </location>
</feature>
<keyword evidence="3" id="KW-0067">ATP-binding</keyword>
<proteinExistence type="inferred from homology"/>
<dbReference type="InterPro" id="IPR017998">
    <property type="entry name" value="Chaperone_TCP-1"/>
</dbReference>
<dbReference type="EnsemblMetazoa" id="CPIJ018780-RA">
    <property type="protein sequence ID" value="CPIJ018780-PA"/>
    <property type="gene ID" value="CPIJ018780"/>
</dbReference>
<dbReference type="Gene3D" id="3.30.260.10">
    <property type="entry name" value="TCP-1-like chaperonin intermediate domain"/>
    <property type="match status" value="2"/>
</dbReference>
<dbReference type="eggNOG" id="KOG1646">
    <property type="taxonomic scope" value="Eukaryota"/>
</dbReference>
<name>B0XH45_CULQU</name>
<keyword evidence="2" id="KW-0547">Nucleotide-binding</keyword>
<dbReference type="InterPro" id="IPR027410">
    <property type="entry name" value="TCP-1-like_intermed_sf"/>
</dbReference>
<dbReference type="STRING" id="7176.B0XH45"/>
<dbReference type="SUPFAM" id="SSF52029">
    <property type="entry name" value="GroEL apical domain-like"/>
    <property type="match status" value="1"/>
</dbReference>
<dbReference type="GO" id="GO:0005840">
    <property type="term" value="C:ribosome"/>
    <property type="evidence" value="ECO:0007669"/>
    <property type="project" value="UniProtKB-KW"/>
</dbReference>
<dbReference type="VEuPathDB" id="VectorBase:CPIJ018780"/>
<evidence type="ECO:0000313" key="6">
    <source>
        <dbReference type="EMBL" id="EDS28054.1"/>
    </source>
</evidence>
<organism>
    <name type="scientific">Culex quinquefasciatus</name>
    <name type="common">Southern house mosquito</name>
    <name type="synonym">Culex pungens</name>
    <dbReference type="NCBI Taxonomy" id="7176"/>
    <lineage>
        <taxon>Eukaryota</taxon>
        <taxon>Metazoa</taxon>
        <taxon>Ecdysozoa</taxon>
        <taxon>Arthropoda</taxon>
        <taxon>Hexapoda</taxon>
        <taxon>Insecta</taxon>
        <taxon>Pterygota</taxon>
        <taxon>Neoptera</taxon>
        <taxon>Endopterygota</taxon>
        <taxon>Diptera</taxon>
        <taxon>Nematocera</taxon>
        <taxon>Culicoidea</taxon>
        <taxon>Culicidae</taxon>
        <taxon>Culicinae</taxon>
        <taxon>Culicini</taxon>
        <taxon>Culex</taxon>
        <taxon>Culex</taxon>
    </lineage>
</organism>
<dbReference type="HOGENOM" id="CLU_505536_0_0_1"/>
<dbReference type="Gene3D" id="3.50.7.10">
    <property type="entry name" value="GroEL"/>
    <property type="match status" value="2"/>
</dbReference>
<evidence type="ECO:0000313" key="7">
    <source>
        <dbReference type="EnsemblMetazoa" id="CPIJ018780-PA"/>
    </source>
</evidence>
<evidence type="ECO:0000313" key="8">
    <source>
        <dbReference type="Proteomes" id="UP000002320"/>
    </source>
</evidence>
<dbReference type="PANTHER" id="PTHR11353">
    <property type="entry name" value="CHAPERONIN"/>
    <property type="match status" value="1"/>
</dbReference>
<gene>
    <name evidence="7" type="primary">6052750</name>
    <name evidence="6" type="ORF">CpipJ_CPIJ018780</name>
</gene>
<accession>B0XH45</accession>
<dbReference type="VEuPathDB" id="VectorBase:CQUJHB000454"/>
<dbReference type="InParanoid" id="B0XH45"/>
<evidence type="ECO:0000256" key="5">
    <source>
        <dbReference type="SAM" id="MobiDB-lite"/>
    </source>
</evidence>
<dbReference type="eggNOG" id="KOG0363">
    <property type="taxonomic scope" value="Eukaryota"/>
</dbReference>
<dbReference type="OrthoDB" id="10259763at2759"/>
<dbReference type="Proteomes" id="UP000002320">
    <property type="component" value="Unassembled WGS sequence"/>
</dbReference>
<keyword evidence="6" id="KW-0687">Ribonucleoprotein</keyword>
<comment type="similarity">
    <text evidence="1">Belongs to the TCP-1 chaperonin family.</text>
</comment>
<dbReference type="SUPFAM" id="SSF54849">
    <property type="entry name" value="GroEL-intermediate domain like"/>
    <property type="match status" value="1"/>
</dbReference>
<evidence type="ECO:0000256" key="2">
    <source>
        <dbReference type="ARBA" id="ARBA00022741"/>
    </source>
</evidence>
<sequence>MDLVQSISSKEFNGTEFQQPQVAKQQTRSAGSTDAISTRCCNVDQNLALNILREGEKNIPGLTDTTMPRRLGPKRATNIRKLYNVTNFVEKCPLPEKDNKKTKSNTPKIQRRLAIKKCCVESRPSAGPAPSERICRRNRLSSMRESCSSVGSEKEKNKSIVKAAKKVTEVSKTAKKSEAGKKAVTGDKKEKKILKKEAAAGTWHCGFCLLNCLPMSRLLLRRRLLQRKPDPVVKLLLRSNLLTLRGLLLRLLLLVVLLAKLRHSIFFQFSFCGSVLISFDSKAKIAIFMSTTGKVCSGVIARLSSFVGAIAIGKLDDEVGDGTTSVTVLASELLREAEKLLEQKFHPQTIIAGWRAAKQAARSALFATVTPSSEILSRRSEILAVDAKTGGCLEDSFLDEGFLLDKKPVVHKPKRIDNMKILIANTSMDTDKIDGEDCRAGGRREGEDEGQGDNQDQARLGRCDLFEQVMIGKDTLLRLSGVSLGESCTVVIRGATQQIIDEADRSLHDALRVLAAETSGERVIHMTIEVRCSDGRTWK</sequence>
<dbReference type="InterPro" id="IPR027409">
    <property type="entry name" value="GroEL-like_apical_dom_sf"/>
</dbReference>
<keyword evidence="4" id="KW-0143">Chaperone</keyword>
<dbReference type="GO" id="GO:0005524">
    <property type="term" value="F:ATP binding"/>
    <property type="evidence" value="ECO:0007669"/>
    <property type="project" value="UniProtKB-KW"/>
</dbReference>
<dbReference type="InterPro" id="IPR027413">
    <property type="entry name" value="GROEL-like_equatorial_sf"/>
</dbReference>
<dbReference type="Gene3D" id="1.10.560.10">
    <property type="entry name" value="GroEL-like equatorial domain"/>
    <property type="match status" value="1"/>
</dbReference>
<evidence type="ECO:0000256" key="3">
    <source>
        <dbReference type="ARBA" id="ARBA00022840"/>
    </source>
</evidence>
<keyword evidence="8" id="KW-1185">Reference proteome</keyword>
<dbReference type="InterPro" id="IPR002423">
    <property type="entry name" value="Cpn60/GroEL/TCP-1"/>
</dbReference>
<dbReference type="SUPFAM" id="SSF48592">
    <property type="entry name" value="GroEL equatorial domain-like"/>
    <property type="match status" value="1"/>
</dbReference>
<evidence type="ECO:0000256" key="1">
    <source>
        <dbReference type="ARBA" id="ARBA00008020"/>
    </source>
</evidence>
<dbReference type="KEGG" id="cqu:CpipJ_CPIJ018780"/>
<evidence type="ECO:0000256" key="4">
    <source>
        <dbReference type="ARBA" id="ARBA00023186"/>
    </source>
</evidence>
<dbReference type="EMBL" id="DS233098">
    <property type="protein sequence ID" value="EDS28054.1"/>
    <property type="molecule type" value="Genomic_DNA"/>
</dbReference>
<dbReference type="GO" id="GO:0140662">
    <property type="term" value="F:ATP-dependent protein folding chaperone"/>
    <property type="evidence" value="ECO:0007669"/>
    <property type="project" value="InterPro"/>
</dbReference>
<dbReference type="Gene3D" id="1.20.5.2650">
    <property type="match status" value="1"/>
</dbReference>
<reference evidence="7" key="2">
    <citation type="submission" date="2021-02" db="UniProtKB">
        <authorList>
            <consortium name="EnsemblMetazoa"/>
        </authorList>
    </citation>
    <scope>IDENTIFICATION</scope>
    <source>
        <strain evidence="7">JHB</strain>
    </source>
</reference>
<dbReference type="AlphaFoldDB" id="B0XH45"/>
<feature type="region of interest" description="Disordered" evidence="5">
    <location>
        <begin position="1"/>
        <end position="29"/>
    </location>
</feature>
<protein>
    <submittedName>
        <fullName evidence="6">Ribosomal protein S6</fullName>
    </submittedName>
</protein>